<dbReference type="AlphaFoldDB" id="A0A371DZ64"/>
<sequence length="172" mass="19574">MYDFYEHLKITYKVTSVEHPQVNGQAKVTNNVEPRDYGPNTCPAFYGPIIAPSRWCQMFLPRIPEGKPWQRLLGWGQVPILALCCWMGGPPSFFLIGLGQGVVRRGEELDLRHAERIQGYANAMCSGISATHSVEWVEKVMPCRECIFPDLVVIAQPKEWRSAENLRRNLIS</sequence>
<protein>
    <submittedName>
        <fullName evidence="1">Uncharacterized protein</fullName>
    </submittedName>
</protein>
<accession>A0A371DZ64</accession>
<gene>
    <name evidence="1" type="ORF">CR513_62926</name>
</gene>
<name>A0A371DZ64_MUCPR</name>
<dbReference type="EMBL" id="QJKJ01018171">
    <property type="protein sequence ID" value="RDX57804.1"/>
    <property type="molecule type" value="Genomic_DNA"/>
</dbReference>
<dbReference type="Proteomes" id="UP000257109">
    <property type="component" value="Unassembled WGS sequence"/>
</dbReference>
<feature type="non-terminal residue" evidence="1">
    <location>
        <position position="1"/>
    </location>
</feature>
<proteinExistence type="predicted"/>
<comment type="caution">
    <text evidence="1">The sequence shown here is derived from an EMBL/GenBank/DDBJ whole genome shotgun (WGS) entry which is preliminary data.</text>
</comment>
<organism evidence="1 2">
    <name type="scientific">Mucuna pruriens</name>
    <name type="common">Velvet bean</name>
    <name type="synonym">Dolichos pruriens</name>
    <dbReference type="NCBI Taxonomy" id="157652"/>
    <lineage>
        <taxon>Eukaryota</taxon>
        <taxon>Viridiplantae</taxon>
        <taxon>Streptophyta</taxon>
        <taxon>Embryophyta</taxon>
        <taxon>Tracheophyta</taxon>
        <taxon>Spermatophyta</taxon>
        <taxon>Magnoliopsida</taxon>
        <taxon>eudicotyledons</taxon>
        <taxon>Gunneridae</taxon>
        <taxon>Pentapetalae</taxon>
        <taxon>rosids</taxon>
        <taxon>fabids</taxon>
        <taxon>Fabales</taxon>
        <taxon>Fabaceae</taxon>
        <taxon>Papilionoideae</taxon>
        <taxon>50 kb inversion clade</taxon>
        <taxon>NPAAA clade</taxon>
        <taxon>indigoferoid/millettioid clade</taxon>
        <taxon>Phaseoleae</taxon>
        <taxon>Mucuna</taxon>
    </lineage>
</organism>
<keyword evidence="2" id="KW-1185">Reference proteome</keyword>
<evidence type="ECO:0000313" key="1">
    <source>
        <dbReference type="EMBL" id="RDX57804.1"/>
    </source>
</evidence>
<evidence type="ECO:0000313" key="2">
    <source>
        <dbReference type="Proteomes" id="UP000257109"/>
    </source>
</evidence>
<reference evidence="1" key="1">
    <citation type="submission" date="2018-05" db="EMBL/GenBank/DDBJ databases">
        <title>Draft genome of Mucuna pruriens seed.</title>
        <authorList>
            <person name="Nnadi N.E."/>
            <person name="Vos R."/>
            <person name="Hasami M.H."/>
            <person name="Devisetty U.K."/>
            <person name="Aguiy J.C."/>
        </authorList>
    </citation>
    <scope>NUCLEOTIDE SEQUENCE [LARGE SCALE GENOMIC DNA]</scope>
    <source>
        <strain evidence="1">JCA_2017</strain>
    </source>
</reference>